<comment type="caution">
    <text evidence="2">The sequence shown here is derived from an EMBL/GenBank/DDBJ whole genome shotgun (WGS) entry which is preliminary data.</text>
</comment>
<feature type="compositionally biased region" description="Pro residues" evidence="1">
    <location>
        <begin position="211"/>
        <end position="220"/>
    </location>
</feature>
<organism evidence="2 3">
    <name type="scientific">Novymonas esmeraldas</name>
    <dbReference type="NCBI Taxonomy" id="1808958"/>
    <lineage>
        <taxon>Eukaryota</taxon>
        <taxon>Discoba</taxon>
        <taxon>Euglenozoa</taxon>
        <taxon>Kinetoplastea</taxon>
        <taxon>Metakinetoplastina</taxon>
        <taxon>Trypanosomatida</taxon>
        <taxon>Trypanosomatidae</taxon>
        <taxon>Novymonas</taxon>
    </lineage>
</organism>
<name>A0AAW0F8W1_9TRYP</name>
<feature type="compositionally biased region" description="Basic and acidic residues" evidence="1">
    <location>
        <begin position="142"/>
        <end position="159"/>
    </location>
</feature>
<feature type="region of interest" description="Disordered" evidence="1">
    <location>
        <begin position="133"/>
        <end position="159"/>
    </location>
</feature>
<keyword evidence="3" id="KW-1185">Reference proteome</keyword>
<dbReference type="AlphaFoldDB" id="A0AAW0F8W1"/>
<evidence type="ECO:0000313" key="3">
    <source>
        <dbReference type="Proteomes" id="UP001430356"/>
    </source>
</evidence>
<sequence length="348" mass="37589">MTKTYLTEEQVRRAEHLAFLHKSLSSLGDATAEAIKYHDKYVAALDKMVGLLLDNSDALEEIRRLFGGAGIEPTFEVTGQLSTSFTTWKESRELLHIREDLLGLSDTSAVAKRNVKMTEKTCASLEAAQKQCAKLSSPSQQRKMERSVPRQQRLLREKKENTLTLKAELDHAVSESMRSLSAWWAKKLASLSCTLTTDFAKLGELTSKCYAPPPPPPNPASGPQHPQQQVASAPPTHTAPPVPAQSHHEAGRRASQLTDASDSTYYGSGAYIDPTSVTLETTPNATAVSSIRRDRHRDLSAATAAPQSAASPAPPPPLFGNLVAASADNGEAGPRDGSRRRESRNGGG</sequence>
<evidence type="ECO:0000256" key="1">
    <source>
        <dbReference type="SAM" id="MobiDB-lite"/>
    </source>
</evidence>
<feature type="compositionally biased region" description="Low complexity" evidence="1">
    <location>
        <begin position="300"/>
        <end position="311"/>
    </location>
</feature>
<feature type="region of interest" description="Disordered" evidence="1">
    <location>
        <begin position="210"/>
        <end position="266"/>
    </location>
</feature>
<accession>A0AAW0F8W1</accession>
<proteinExistence type="predicted"/>
<gene>
    <name evidence="2" type="ORF">NESM_000263100</name>
</gene>
<feature type="region of interest" description="Disordered" evidence="1">
    <location>
        <begin position="283"/>
        <end position="348"/>
    </location>
</feature>
<evidence type="ECO:0000313" key="2">
    <source>
        <dbReference type="EMBL" id="KAK7201952.1"/>
    </source>
</evidence>
<feature type="compositionally biased region" description="Polar residues" evidence="1">
    <location>
        <begin position="255"/>
        <end position="266"/>
    </location>
</feature>
<feature type="compositionally biased region" description="Low complexity" evidence="1">
    <location>
        <begin position="221"/>
        <end position="236"/>
    </location>
</feature>
<reference evidence="2 3" key="1">
    <citation type="journal article" date="2021" name="MBio">
        <title>A New Model Trypanosomatid, Novymonas esmeraldas: Genomic Perception of Its 'Candidatus Pandoraea novymonadis' Endosymbiont.</title>
        <authorList>
            <person name="Zakharova A."/>
            <person name="Saura A."/>
            <person name="Butenko A."/>
            <person name="Podesvova L."/>
            <person name="Warmusova S."/>
            <person name="Kostygov A.Y."/>
            <person name="Nenarokova A."/>
            <person name="Lukes J."/>
            <person name="Opperdoes F.R."/>
            <person name="Yurchenko V."/>
        </authorList>
    </citation>
    <scope>NUCLEOTIDE SEQUENCE [LARGE SCALE GENOMIC DNA]</scope>
    <source>
        <strain evidence="2 3">E262AT.01</strain>
    </source>
</reference>
<feature type="compositionally biased region" description="Basic and acidic residues" evidence="1">
    <location>
        <begin position="333"/>
        <end position="348"/>
    </location>
</feature>
<protein>
    <submittedName>
        <fullName evidence="2">Uncharacterized protein</fullName>
    </submittedName>
</protein>
<dbReference type="EMBL" id="JAECZO010000022">
    <property type="protein sequence ID" value="KAK7201952.1"/>
    <property type="molecule type" value="Genomic_DNA"/>
</dbReference>
<dbReference type="Proteomes" id="UP001430356">
    <property type="component" value="Unassembled WGS sequence"/>
</dbReference>